<comment type="caution">
    <text evidence="9">Lacks conserved residue(s) required for the propagation of feature annotation.</text>
</comment>
<evidence type="ECO:0000256" key="9">
    <source>
        <dbReference type="HAMAP-Rule" id="MF_00072"/>
    </source>
</evidence>
<dbReference type="InterPro" id="IPR000795">
    <property type="entry name" value="T_Tr_GTP-bd_dom"/>
</dbReference>
<dbReference type="Pfam" id="PF00009">
    <property type="entry name" value="GTP_EFTU"/>
    <property type="match status" value="1"/>
</dbReference>
<dbReference type="InterPro" id="IPR041732">
    <property type="entry name" value="RF3_GTP-bd"/>
</dbReference>
<comment type="similarity">
    <text evidence="2 9">Belongs to the TRAFAC class translation factor GTPase superfamily. Classic translation factor GTPase family. PrfC subfamily.</text>
</comment>
<dbReference type="GO" id="GO:0003924">
    <property type="term" value="F:GTPase activity"/>
    <property type="evidence" value="ECO:0007669"/>
    <property type="project" value="InterPro"/>
</dbReference>
<dbReference type="GO" id="GO:0005525">
    <property type="term" value="F:GTP binding"/>
    <property type="evidence" value="ECO:0007669"/>
    <property type="project" value="UniProtKB-UniRule"/>
</dbReference>
<dbReference type="PANTHER" id="PTHR43556:SF2">
    <property type="entry name" value="PEPTIDE CHAIN RELEASE FACTOR RF3"/>
    <property type="match status" value="1"/>
</dbReference>
<keyword evidence="3 9" id="KW-0963">Cytoplasm</keyword>
<dbReference type="SUPFAM" id="SSF50447">
    <property type="entry name" value="Translation proteins"/>
    <property type="match status" value="1"/>
</dbReference>
<dbReference type="InterPro" id="IPR027417">
    <property type="entry name" value="P-loop_NTPase"/>
</dbReference>
<keyword evidence="5 9" id="KW-0648">Protein biosynthesis</keyword>
<dbReference type="GO" id="GO:0005829">
    <property type="term" value="C:cytosol"/>
    <property type="evidence" value="ECO:0007669"/>
    <property type="project" value="TreeGrafter"/>
</dbReference>
<dbReference type="Gene3D" id="3.30.70.3280">
    <property type="entry name" value="Peptide chain release factor 3, domain III"/>
    <property type="match status" value="1"/>
</dbReference>
<sequence length="529" mass="59923">MLNLSYMQEVLRRRTFAIIAHPDAGKTTITEKVLLFGQVFQIAAGVKGSTANKYSRSDWMTIEKQRGISVTTSVMQFLYQGSLINLLDTPGHEDFSEDTYRTLTAVDCCLMLIDSAKGVEDRTRQLMSVTRLRNTPIITFMNKVDRDIRDPIEVLDEVESNLKIICAPITWPIGCGKLFKGVYHLYKDIIYLYRSGQGHTIQKVNKIQGLYNPDVDTAIGEDLADQLRSDLELLHGASHVFNCETFRSGDLTPVFFGTALGNFGVDHMLDGIVQWAPPPMPRRTNLRTITANDKKFSGFVFKIQANMDPKHRDRVAFMRVVSGKYKKGMKLHQVRTGKDLMIAYAITFMADDRLRATEAYPGDIIGLHNHGTIHIGDTFTEGEKIEFTGIPNFAPELFRRISLCDPMKQKQLLKGLIQLSEEGAVQIFRPVHNNDLILGAIGALQFDVVVSRLKNEYNVHAVYKMINIITARWVVCDNNREFSKFQNYNESNLAIDGSGNLTYLATSMVKLQMTQERYPEVIFLETCEH</sequence>
<evidence type="ECO:0000259" key="10">
    <source>
        <dbReference type="PROSITE" id="PS51722"/>
    </source>
</evidence>
<dbReference type="GO" id="GO:0016149">
    <property type="term" value="F:translation release factor activity, codon specific"/>
    <property type="evidence" value="ECO:0007669"/>
    <property type="project" value="UniProtKB-UniRule"/>
</dbReference>
<evidence type="ECO:0000256" key="5">
    <source>
        <dbReference type="ARBA" id="ARBA00022917"/>
    </source>
</evidence>
<dbReference type="Pfam" id="PF22042">
    <property type="entry name" value="EF-G_D2"/>
    <property type="match status" value="1"/>
</dbReference>
<comment type="subcellular location">
    <subcellularLocation>
        <location evidence="1 9">Cytoplasm</location>
    </subcellularLocation>
</comment>
<proteinExistence type="inferred from homology"/>
<dbReference type="Gene3D" id="3.40.50.300">
    <property type="entry name" value="P-loop containing nucleotide triphosphate hydrolases"/>
    <property type="match status" value="2"/>
</dbReference>
<name>A0A451D518_9GAMM</name>
<evidence type="ECO:0000256" key="4">
    <source>
        <dbReference type="ARBA" id="ARBA00022741"/>
    </source>
</evidence>
<dbReference type="CDD" id="cd04169">
    <property type="entry name" value="RF3"/>
    <property type="match status" value="1"/>
</dbReference>
<evidence type="ECO:0000313" key="11">
    <source>
        <dbReference type="EMBL" id="VFP80682.1"/>
    </source>
</evidence>
<feature type="binding site" evidence="9">
    <location>
        <begin position="142"/>
        <end position="145"/>
    </location>
    <ligand>
        <name>GTP</name>
        <dbReference type="ChEBI" id="CHEBI:37565"/>
    </ligand>
</feature>
<dbReference type="HAMAP" id="MF_00072">
    <property type="entry name" value="Rel_fac_3"/>
    <property type="match status" value="1"/>
</dbReference>
<dbReference type="InterPro" id="IPR032090">
    <property type="entry name" value="RF3_C"/>
</dbReference>
<dbReference type="InterPro" id="IPR005225">
    <property type="entry name" value="Small_GTP-bd"/>
</dbReference>
<dbReference type="FunFam" id="3.40.50.300:FF:000542">
    <property type="entry name" value="Peptide chain release factor 3"/>
    <property type="match status" value="1"/>
</dbReference>
<comment type="function">
    <text evidence="7 9">Increases the formation of ribosomal termination complexes and stimulates activities of RF-1 and RF-2. It binds guanine nucleotides and has strong preference for UGA stop codons. It may interact directly with the ribosome. The stimulation of RF-1 and RF-2 is significantly reduced by GTP and GDP, but not by GMP.</text>
</comment>
<gene>
    <name evidence="9 11" type="primary">prfC</name>
    <name evidence="11" type="ORF">ERCISPPS3390_566</name>
</gene>
<dbReference type="SUPFAM" id="SSF52540">
    <property type="entry name" value="P-loop containing nucleoside triphosphate hydrolases"/>
    <property type="match status" value="1"/>
</dbReference>
<dbReference type="NCBIfam" id="NF001964">
    <property type="entry name" value="PRK00741.1"/>
    <property type="match status" value="1"/>
</dbReference>
<dbReference type="GO" id="GO:0097216">
    <property type="term" value="F:guanosine tetraphosphate binding"/>
    <property type="evidence" value="ECO:0007669"/>
    <property type="project" value="UniProtKB-ARBA"/>
</dbReference>
<dbReference type="PRINTS" id="PR00315">
    <property type="entry name" value="ELONGATNFCT"/>
</dbReference>
<dbReference type="Proteomes" id="UP000294338">
    <property type="component" value="Chromosome 1"/>
</dbReference>
<dbReference type="PROSITE" id="PS00301">
    <property type="entry name" value="G_TR_1"/>
    <property type="match status" value="1"/>
</dbReference>
<dbReference type="FunFam" id="3.30.70.3280:FF:000001">
    <property type="entry name" value="Peptide chain release factor 3"/>
    <property type="match status" value="1"/>
</dbReference>
<keyword evidence="4 9" id="KW-0547">Nucleotide-binding</keyword>
<evidence type="ECO:0000256" key="3">
    <source>
        <dbReference type="ARBA" id="ARBA00022490"/>
    </source>
</evidence>
<dbReference type="CDD" id="cd16259">
    <property type="entry name" value="RF3_III"/>
    <property type="match status" value="1"/>
</dbReference>
<dbReference type="PROSITE" id="PS51722">
    <property type="entry name" value="G_TR_2"/>
    <property type="match status" value="1"/>
</dbReference>
<dbReference type="NCBIfam" id="TIGR00231">
    <property type="entry name" value="small_GTP"/>
    <property type="match status" value="1"/>
</dbReference>
<evidence type="ECO:0000256" key="1">
    <source>
        <dbReference type="ARBA" id="ARBA00004496"/>
    </source>
</evidence>
<dbReference type="InterPro" id="IPR053905">
    <property type="entry name" value="EF-G-like_DII"/>
</dbReference>
<protein>
    <recommendedName>
        <fullName evidence="8 9">Peptide chain release factor 3</fullName>
        <shortName evidence="9">RF-3</shortName>
    </recommendedName>
</protein>
<dbReference type="EMBL" id="LR217705">
    <property type="protein sequence ID" value="VFP80682.1"/>
    <property type="molecule type" value="Genomic_DNA"/>
</dbReference>
<evidence type="ECO:0000256" key="8">
    <source>
        <dbReference type="ARBA" id="ARBA00073639"/>
    </source>
</evidence>
<feature type="domain" description="Tr-type G" evidence="10">
    <location>
        <begin position="11"/>
        <end position="280"/>
    </location>
</feature>
<dbReference type="SUPFAM" id="SSF54980">
    <property type="entry name" value="EF-G C-terminal domain-like"/>
    <property type="match status" value="1"/>
</dbReference>
<dbReference type="InterPro" id="IPR038467">
    <property type="entry name" value="RF3_dom_3_sf"/>
</dbReference>
<evidence type="ECO:0000256" key="6">
    <source>
        <dbReference type="ARBA" id="ARBA00023134"/>
    </source>
</evidence>
<dbReference type="AlphaFoldDB" id="A0A451D518"/>
<accession>A0A451D518</accession>
<dbReference type="InterPro" id="IPR035647">
    <property type="entry name" value="EFG_III/V"/>
</dbReference>
<evidence type="ECO:0000256" key="7">
    <source>
        <dbReference type="ARBA" id="ARBA00025017"/>
    </source>
</evidence>
<feature type="binding site" evidence="9">
    <location>
        <begin position="88"/>
        <end position="92"/>
    </location>
    <ligand>
        <name>GTP</name>
        <dbReference type="ChEBI" id="CHEBI:37565"/>
    </ligand>
</feature>
<dbReference type="Pfam" id="PF16658">
    <property type="entry name" value="RF3_C"/>
    <property type="match status" value="1"/>
</dbReference>
<evidence type="ECO:0000256" key="2">
    <source>
        <dbReference type="ARBA" id="ARBA00009978"/>
    </source>
</evidence>
<dbReference type="PANTHER" id="PTHR43556">
    <property type="entry name" value="PEPTIDE CHAIN RELEASE FACTOR RF3"/>
    <property type="match status" value="1"/>
</dbReference>
<organism evidence="11 12">
    <name type="scientific">Candidatus Erwinia haradaeae</name>
    <dbReference type="NCBI Taxonomy" id="1922217"/>
    <lineage>
        <taxon>Bacteria</taxon>
        <taxon>Pseudomonadati</taxon>
        <taxon>Pseudomonadota</taxon>
        <taxon>Gammaproteobacteria</taxon>
        <taxon>Enterobacterales</taxon>
        <taxon>Erwiniaceae</taxon>
        <taxon>Erwinia</taxon>
    </lineage>
</organism>
<evidence type="ECO:0000313" key="12">
    <source>
        <dbReference type="Proteomes" id="UP000294338"/>
    </source>
</evidence>
<reference evidence="11 12" key="1">
    <citation type="submission" date="2019-02" db="EMBL/GenBank/DDBJ databases">
        <authorList>
            <person name="Manzano-Marin A."/>
            <person name="Manzano-Marin A."/>
        </authorList>
    </citation>
    <scope>NUCLEOTIDE SEQUENCE [LARGE SCALE GENOMIC DNA]</scope>
    <source>
        <strain evidence="11 12">ErCisplendens/pseudotsugae</strain>
    </source>
</reference>
<dbReference type="InterPro" id="IPR031157">
    <property type="entry name" value="G_TR_CS"/>
</dbReference>
<keyword evidence="6 9" id="KW-0342">GTP-binding</keyword>
<dbReference type="FunFam" id="2.40.30.10:FF:000040">
    <property type="entry name" value="Peptide chain release factor 3"/>
    <property type="match status" value="1"/>
</dbReference>
<dbReference type="RefSeq" id="WP_197095296.1">
    <property type="nucleotide sequence ID" value="NZ_LR217705.1"/>
</dbReference>
<dbReference type="GO" id="GO:0006449">
    <property type="term" value="P:regulation of translational termination"/>
    <property type="evidence" value="ECO:0007669"/>
    <property type="project" value="UniProtKB-UniRule"/>
</dbReference>
<dbReference type="InterPro" id="IPR004548">
    <property type="entry name" value="PrfC"/>
</dbReference>
<dbReference type="InterPro" id="IPR009000">
    <property type="entry name" value="Transl_B-barrel_sf"/>
</dbReference>
<dbReference type="NCBIfam" id="TIGR00503">
    <property type="entry name" value="prfC"/>
    <property type="match status" value="1"/>
</dbReference>
<dbReference type="GO" id="GO:0016150">
    <property type="term" value="F:translation release factor activity, codon nonspecific"/>
    <property type="evidence" value="ECO:0007669"/>
    <property type="project" value="TreeGrafter"/>
</dbReference>